<name>A0A172Q594_9STRE</name>
<reference evidence="1 2" key="1">
    <citation type="journal article" date="2016" name="Int. J. Syst. Evol. Microbiol.">
        <title>Streptococcuspantholopis sp. nov., isolated from faeces of the Tibetan antelope (Pantholops hodgsonii).</title>
        <authorList>
            <person name="Bai X."/>
            <person name="Xiong Y."/>
            <person name="Lu S."/>
            <person name="Jin D."/>
            <person name="Lai X."/>
            <person name="Yang J."/>
            <person name="Niu L."/>
            <person name="Hu S."/>
            <person name="Meng X."/>
            <person name="Pu J."/>
            <person name="Ye C."/>
            <person name="Xu J."/>
        </authorList>
    </citation>
    <scope>NUCLEOTIDE SEQUENCE [LARGE SCALE GENOMIC DNA]</scope>
    <source>
        <strain evidence="1 2">TA 26</strain>
    </source>
</reference>
<dbReference type="Pfam" id="PF05164">
    <property type="entry name" value="ZapA"/>
    <property type="match status" value="1"/>
</dbReference>
<dbReference type="AlphaFoldDB" id="A0A172Q594"/>
<dbReference type="InterPro" id="IPR036192">
    <property type="entry name" value="Cell_div_ZapA-like_sf"/>
</dbReference>
<proteinExistence type="predicted"/>
<accession>A0A172Q594</accession>
<protein>
    <recommendedName>
        <fullName evidence="3">Cell division protein ZapA</fullName>
    </recommendedName>
</protein>
<dbReference type="RefSeq" id="WP_067060041.1">
    <property type="nucleotide sequence ID" value="NZ_CP014699.1"/>
</dbReference>
<dbReference type="Proteomes" id="UP000077317">
    <property type="component" value="Chromosome"/>
</dbReference>
<dbReference type="EMBL" id="CP014699">
    <property type="protein sequence ID" value="AND78639.1"/>
    <property type="molecule type" value="Genomic_DNA"/>
</dbReference>
<keyword evidence="2" id="KW-1185">Reference proteome</keyword>
<gene>
    <name evidence="1" type="ORF">A0O21_00650</name>
</gene>
<evidence type="ECO:0000313" key="1">
    <source>
        <dbReference type="EMBL" id="AND78639.1"/>
    </source>
</evidence>
<evidence type="ECO:0000313" key="2">
    <source>
        <dbReference type="Proteomes" id="UP000077317"/>
    </source>
</evidence>
<dbReference type="OrthoDB" id="2232266at2"/>
<evidence type="ECO:0008006" key="3">
    <source>
        <dbReference type="Google" id="ProtNLM"/>
    </source>
</evidence>
<sequence>MTSKNRYKFSFGDKPLTLTTDKDNLFMEEVERVAKEKYEAIKEKLPQADNETIAILMAINSLSTQLSREIEFEKTEKELTELRTKTIVGIQKRAGQSQGGGEER</sequence>
<reference evidence="2" key="2">
    <citation type="submission" date="2016-03" db="EMBL/GenBank/DDBJ databases">
        <title>Streptococcus antelopensis sp. nov., isolated from the feces of the Tibetan antelope (Pantholops hodgsonii) in Hoh Xil National Nature Reserve, Qinghai, China.</title>
        <authorList>
            <person name="Bai X."/>
        </authorList>
    </citation>
    <scope>NUCLEOTIDE SEQUENCE [LARGE SCALE GENOMIC DNA]</scope>
    <source>
        <strain evidence="2">TA 26</strain>
    </source>
</reference>
<dbReference type="STRING" id="1811193.A0O21_00650"/>
<dbReference type="SUPFAM" id="SSF102829">
    <property type="entry name" value="Cell division protein ZapA-like"/>
    <property type="match status" value="1"/>
</dbReference>
<dbReference type="KEGG" id="spat:A0O21_00650"/>
<organism evidence="1 2">
    <name type="scientific">Streptococcus pantholopis</name>
    <dbReference type="NCBI Taxonomy" id="1811193"/>
    <lineage>
        <taxon>Bacteria</taxon>
        <taxon>Bacillati</taxon>
        <taxon>Bacillota</taxon>
        <taxon>Bacilli</taxon>
        <taxon>Lactobacillales</taxon>
        <taxon>Streptococcaceae</taxon>
        <taxon>Streptococcus</taxon>
    </lineage>
</organism>
<dbReference type="InterPro" id="IPR007838">
    <property type="entry name" value="Cell_div_ZapA-like"/>
</dbReference>